<evidence type="ECO:0000256" key="6">
    <source>
        <dbReference type="RuleBase" id="RU365102"/>
    </source>
</evidence>
<gene>
    <name evidence="8" type="ORF">WJX73_006816</name>
</gene>
<feature type="transmembrane region" description="Helical" evidence="6">
    <location>
        <begin position="28"/>
        <end position="46"/>
    </location>
</feature>
<feature type="compositionally biased region" description="Polar residues" evidence="7">
    <location>
        <begin position="1"/>
        <end position="13"/>
    </location>
</feature>
<dbReference type="PANTHER" id="PTHR12608">
    <property type="entry name" value="TRANSMEMBRANE PROTEIN HTP-1 RELATED"/>
    <property type="match status" value="1"/>
</dbReference>
<name>A0AAW1PU93_9CHLO</name>
<keyword evidence="9" id="KW-1185">Reference proteome</keyword>
<sequence>MDVQTSDRLQDSTYLARRPDRKAKEPDMTALLCCISLFITAVPLTGEHTVLRRQQQTSQRGSLRQQSRKGYHRAGKKLWLQEYAGSSGLLPAFSLIFCSELGDKTFFIAGLLATSVGRTVSFLGSIVALSIMTVISVSIGYAFKSVPAALEGSLPVGKYLAVATMLYFGLRTLREAWKMPKLQNADSDEMLSARDSIAQAREQGKIGTRTLWQSLVEVGTLIFLAEWGDRSMLATVALGAAKSPAGVAMGAIAGHAVATLIAVIFGAMAAKYLSEKTISYTGGVLFLVFAVATWFGVF</sequence>
<keyword evidence="4 6" id="KW-1133">Transmembrane helix</keyword>
<evidence type="ECO:0000256" key="7">
    <source>
        <dbReference type="SAM" id="MobiDB-lite"/>
    </source>
</evidence>
<feature type="region of interest" description="Disordered" evidence="7">
    <location>
        <begin position="1"/>
        <end position="21"/>
    </location>
</feature>
<dbReference type="GO" id="GO:0032472">
    <property type="term" value="P:Golgi calcium ion transport"/>
    <property type="evidence" value="ECO:0007669"/>
    <property type="project" value="TreeGrafter"/>
</dbReference>
<feature type="transmembrane region" description="Helical" evidence="6">
    <location>
        <begin position="247"/>
        <end position="270"/>
    </location>
</feature>
<accession>A0AAW1PU93</accession>
<dbReference type="EMBL" id="JALJOQ010000007">
    <property type="protein sequence ID" value="KAK9812387.1"/>
    <property type="molecule type" value="Genomic_DNA"/>
</dbReference>
<comment type="similarity">
    <text evidence="2 6">Belongs to the GDT1 family.</text>
</comment>
<evidence type="ECO:0000256" key="5">
    <source>
        <dbReference type="ARBA" id="ARBA00023136"/>
    </source>
</evidence>
<evidence type="ECO:0000256" key="3">
    <source>
        <dbReference type="ARBA" id="ARBA00022692"/>
    </source>
</evidence>
<dbReference type="PANTHER" id="PTHR12608:SF7">
    <property type="entry name" value="PROTEIN PAM71-HOMOLOG, CHLOROPLASTIC"/>
    <property type="match status" value="1"/>
</dbReference>
<dbReference type="GO" id="GO:0009507">
    <property type="term" value="C:chloroplast"/>
    <property type="evidence" value="ECO:0007669"/>
    <property type="project" value="TreeGrafter"/>
</dbReference>
<feature type="transmembrane region" description="Helical" evidence="6">
    <location>
        <begin position="120"/>
        <end position="143"/>
    </location>
</feature>
<evidence type="ECO:0000256" key="4">
    <source>
        <dbReference type="ARBA" id="ARBA00022989"/>
    </source>
</evidence>
<dbReference type="GO" id="GO:0016020">
    <property type="term" value="C:membrane"/>
    <property type="evidence" value="ECO:0007669"/>
    <property type="project" value="UniProtKB-SubCell"/>
</dbReference>
<comment type="caution">
    <text evidence="8">The sequence shown here is derived from an EMBL/GenBank/DDBJ whole genome shotgun (WGS) entry which is preliminary data.</text>
</comment>
<proteinExistence type="inferred from homology"/>
<dbReference type="Proteomes" id="UP001465755">
    <property type="component" value="Unassembled WGS sequence"/>
</dbReference>
<dbReference type="GO" id="GO:0032468">
    <property type="term" value="P:Golgi calcium ion homeostasis"/>
    <property type="evidence" value="ECO:0007669"/>
    <property type="project" value="TreeGrafter"/>
</dbReference>
<reference evidence="8 9" key="1">
    <citation type="journal article" date="2024" name="Nat. Commun.">
        <title>Phylogenomics reveals the evolutionary origins of lichenization in chlorophyte algae.</title>
        <authorList>
            <person name="Puginier C."/>
            <person name="Libourel C."/>
            <person name="Otte J."/>
            <person name="Skaloud P."/>
            <person name="Haon M."/>
            <person name="Grisel S."/>
            <person name="Petersen M."/>
            <person name="Berrin J.G."/>
            <person name="Delaux P.M."/>
            <person name="Dal Grande F."/>
            <person name="Keller J."/>
        </authorList>
    </citation>
    <scope>NUCLEOTIDE SEQUENCE [LARGE SCALE GENOMIC DNA]</scope>
    <source>
        <strain evidence="8 9">SAG 2036</strain>
    </source>
</reference>
<dbReference type="PROSITE" id="PS01214">
    <property type="entry name" value="UPF0016"/>
    <property type="match status" value="1"/>
</dbReference>
<organism evidence="8 9">
    <name type="scientific">Symbiochloris irregularis</name>
    <dbReference type="NCBI Taxonomy" id="706552"/>
    <lineage>
        <taxon>Eukaryota</taxon>
        <taxon>Viridiplantae</taxon>
        <taxon>Chlorophyta</taxon>
        <taxon>core chlorophytes</taxon>
        <taxon>Trebouxiophyceae</taxon>
        <taxon>Trebouxiales</taxon>
        <taxon>Trebouxiaceae</taxon>
        <taxon>Symbiochloris</taxon>
    </lineage>
</organism>
<comment type="subcellular location">
    <subcellularLocation>
        <location evidence="1 6">Membrane</location>
        <topology evidence="1 6">Multi-pass membrane protein</topology>
    </subcellularLocation>
</comment>
<dbReference type="InterPro" id="IPR001727">
    <property type="entry name" value="GDT1-like"/>
</dbReference>
<feature type="transmembrane region" description="Helical" evidence="6">
    <location>
        <begin position="277"/>
        <end position="297"/>
    </location>
</feature>
<keyword evidence="5 6" id="KW-0472">Membrane</keyword>
<dbReference type="Pfam" id="PF01169">
    <property type="entry name" value="GDT1"/>
    <property type="match status" value="2"/>
</dbReference>
<dbReference type="GO" id="GO:0005384">
    <property type="term" value="F:manganese ion transmembrane transporter activity"/>
    <property type="evidence" value="ECO:0007669"/>
    <property type="project" value="TreeGrafter"/>
</dbReference>
<dbReference type="GO" id="GO:0015085">
    <property type="term" value="F:calcium ion transmembrane transporter activity"/>
    <property type="evidence" value="ECO:0007669"/>
    <property type="project" value="TreeGrafter"/>
</dbReference>
<keyword evidence="3 6" id="KW-0812">Transmembrane</keyword>
<evidence type="ECO:0000256" key="2">
    <source>
        <dbReference type="ARBA" id="ARBA00009190"/>
    </source>
</evidence>
<evidence type="ECO:0000313" key="8">
    <source>
        <dbReference type="EMBL" id="KAK9812387.1"/>
    </source>
</evidence>
<evidence type="ECO:0000313" key="9">
    <source>
        <dbReference type="Proteomes" id="UP001465755"/>
    </source>
</evidence>
<dbReference type="GO" id="GO:0005794">
    <property type="term" value="C:Golgi apparatus"/>
    <property type="evidence" value="ECO:0007669"/>
    <property type="project" value="TreeGrafter"/>
</dbReference>
<dbReference type="InterPro" id="IPR049555">
    <property type="entry name" value="GDT1-like_CS"/>
</dbReference>
<evidence type="ECO:0000256" key="1">
    <source>
        <dbReference type="ARBA" id="ARBA00004141"/>
    </source>
</evidence>
<feature type="transmembrane region" description="Helical" evidence="6">
    <location>
        <begin position="155"/>
        <end position="173"/>
    </location>
</feature>
<protein>
    <recommendedName>
        <fullName evidence="6">GDT1 family protein</fullName>
    </recommendedName>
</protein>
<dbReference type="AlphaFoldDB" id="A0AAW1PU93"/>